<evidence type="ECO:0000313" key="3">
    <source>
        <dbReference type="EMBL" id="KAH7040431.1"/>
    </source>
</evidence>
<keyword evidence="4" id="KW-1185">Reference proteome</keyword>
<sequence length="167" mass="17759">MHFKTATIVALVASLGGNLFTSAAPVADVAVPEASTTDVEIHEILAVNTTVSLDKRDGGFFGSCDVVRLGNPTSTLIADCRDLSGNWRTSTLNLNRCFANLNGNLAYVQHGNYGNSCDVRGSYLDVNRNYAIRCQGNNGVYGPLKAYPINPYITNASGQLMCFGGST</sequence>
<accession>A0A9P8YH56</accession>
<dbReference type="RefSeq" id="XP_046018486.1">
    <property type="nucleotide sequence ID" value="XM_046157848.1"/>
</dbReference>
<dbReference type="Pfam" id="PF08881">
    <property type="entry name" value="CVNH"/>
    <property type="match status" value="1"/>
</dbReference>
<feature type="chain" id="PRO_5040261059" description="Cyanovirin-N domain-containing protein" evidence="1">
    <location>
        <begin position="24"/>
        <end position="167"/>
    </location>
</feature>
<evidence type="ECO:0000259" key="2">
    <source>
        <dbReference type="Pfam" id="PF08881"/>
    </source>
</evidence>
<dbReference type="SUPFAM" id="SSF51322">
    <property type="entry name" value="Cyanovirin-N"/>
    <property type="match status" value="1"/>
</dbReference>
<dbReference type="AlphaFoldDB" id="A0A9P8YH56"/>
<protein>
    <recommendedName>
        <fullName evidence="2">Cyanovirin-N domain-containing protein</fullName>
    </recommendedName>
</protein>
<feature type="domain" description="Cyanovirin-N" evidence="2">
    <location>
        <begin position="60"/>
        <end position="160"/>
    </location>
</feature>
<reference evidence="3" key="1">
    <citation type="journal article" date="2021" name="Nat. Commun.">
        <title>Genetic determinants of endophytism in the Arabidopsis root mycobiome.</title>
        <authorList>
            <person name="Mesny F."/>
            <person name="Miyauchi S."/>
            <person name="Thiergart T."/>
            <person name="Pickel B."/>
            <person name="Atanasova L."/>
            <person name="Karlsson M."/>
            <person name="Huettel B."/>
            <person name="Barry K.W."/>
            <person name="Haridas S."/>
            <person name="Chen C."/>
            <person name="Bauer D."/>
            <person name="Andreopoulos W."/>
            <person name="Pangilinan J."/>
            <person name="LaButti K."/>
            <person name="Riley R."/>
            <person name="Lipzen A."/>
            <person name="Clum A."/>
            <person name="Drula E."/>
            <person name="Henrissat B."/>
            <person name="Kohler A."/>
            <person name="Grigoriev I.V."/>
            <person name="Martin F.M."/>
            <person name="Hacquard S."/>
        </authorList>
    </citation>
    <scope>NUCLEOTIDE SEQUENCE</scope>
    <source>
        <strain evidence="3">MPI-CAGE-CH-0230</strain>
    </source>
</reference>
<name>A0A9P8YH56_9PEZI</name>
<dbReference type="InterPro" id="IPR036673">
    <property type="entry name" value="Cyanovirin-N_sf"/>
</dbReference>
<dbReference type="Gene3D" id="2.30.60.10">
    <property type="entry name" value="Cyanovirin-N"/>
    <property type="match status" value="1"/>
</dbReference>
<feature type="signal peptide" evidence="1">
    <location>
        <begin position="1"/>
        <end position="23"/>
    </location>
</feature>
<keyword evidence="1" id="KW-0732">Signal</keyword>
<comment type="caution">
    <text evidence="3">The sequence shown here is derived from an EMBL/GenBank/DDBJ whole genome shotgun (WGS) entry which is preliminary data.</text>
</comment>
<dbReference type="GeneID" id="70187394"/>
<proteinExistence type="predicted"/>
<dbReference type="InterPro" id="IPR011058">
    <property type="entry name" value="Cyanovirin-N"/>
</dbReference>
<dbReference type="Proteomes" id="UP000756346">
    <property type="component" value="Unassembled WGS sequence"/>
</dbReference>
<evidence type="ECO:0000313" key="4">
    <source>
        <dbReference type="Proteomes" id="UP000756346"/>
    </source>
</evidence>
<organism evidence="3 4">
    <name type="scientific">Microdochium trichocladiopsis</name>
    <dbReference type="NCBI Taxonomy" id="1682393"/>
    <lineage>
        <taxon>Eukaryota</taxon>
        <taxon>Fungi</taxon>
        <taxon>Dikarya</taxon>
        <taxon>Ascomycota</taxon>
        <taxon>Pezizomycotina</taxon>
        <taxon>Sordariomycetes</taxon>
        <taxon>Xylariomycetidae</taxon>
        <taxon>Xylariales</taxon>
        <taxon>Microdochiaceae</taxon>
        <taxon>Microdochium</taxon>
    </lineage>
</organism>
<dbReference type="OrthoDB" id="2947935at2759"/>
<evidence type="ECO:0000256" key="1">
    <source>
        <dbReference type="SAM" id="SignalP"/>
    </source>
</evidence>
<gene>
    <name evidence="3" type="ORF">B0I36DRAFT_357733</name>
</gene>
<dbReference type="EMBL" id="JAGTJQ010000001">
    <property type="protein sequence ID" value="KAH7040431.1"/>
    <property type="molecule type" value="Genomic_DNA"/>
</dbReference>